<reference evidence="5 6" key="1">
    <citation type="journal article" date="2020" name="Nature">
        <title>Isolation of an archaeon at the prokaryote-eukaryote interface.</title>
        <authorList>
            <person name="Imachi H."/>
            <person name="Nobu M.K."/>
            <person name="Nakahara N."/>
            <person name="Morono Y."/>
            <person name="Ogawara M."/>
            <person name="Takaki Y."/>
            <person name="Takano Y."/>
            <person name="Uematsu K."/>
            <person name="Ikuta T."/>
            <person name="Ito M."/>
            <person name="Matsui Y."/>
            <person name="Miyazaki M."/>
            <person name="Murata K."/>
            <person name="Saito Y."/>
            <person name="Sakai S."/>
            <person name="Song C."/>
            <person name="Tasumi E."/>
            <person name="Yamanaka Y."/>
            <person name="Yamaguchi T."/>
            <person name="Kamagata Y."/>
            <person name="Tamaki H."/>
            <person name="Takai K."/>
        </authorList>
    </citation>
    <scope>NUCLEOTIDE SEQUENCE [LARGE SCALE GENOMIC DNA]</scope>
    <source>
        <strain evidence="5 6">MK-D1</strain>
    </source>
</reference>
<dbReference type="InterPro" id="IPR036401">
    <property type="entry name" value="Ribosomal_eS17_sf"/>
</dbReference>
<dbReference type="Pfam" id="PF00833">
    <property type="entry name" value="Ribosomal_S17e"/>
    <property type="match status" value="1"/>
</dbReference>
<protein>
    <recommendedName>
        <fullName evidence="4">Small ribosomal subunit protein eS17</fullName>
    </recommendedName>
</protein>
<evidence type="ECO:0000256" key="1">
    <source>
        <dbReference type="ARBA" id="ARBA00010444"/>
    </source>
</evidence>
<dbReference type="GO" id="GO:0006412">
    <property type="term" value="P:translation"/>
    <property type="evidence" value="ECO:0007669"/>
    <property type="project" value="UniProtKB-UniRule"/>
</dbReference>
<accession>A0A5B9D794</accession>
<dbReference type="GO" id="GO:0005829">
    <property type="term" value="C:cytosol"/>
    <property type="evidence" value="ECO:0007669"/>
    <property type="project" value="UniProtKB-ARBA"/>
</dbReference>
<name>A0A5B9D794_9ARCH</name>
<reference evidence="5 6" key="2">
    <citation type="journal article" date="2024" name="Int. J. Syst. Evol. Microbiol.">
        <title>Promethearchaeum syntrophicum gen. nov., sp. nov., an anaerobic, obligately syntrophic archaeon, the first isolate of the lineage 'Asgard' archaea, and proposal of the new archaeal phylum Promethearchaeota phyl. nov. and kingdom Promethearchaeati regn. nov.</title>
        <authorList>
            <person name="Imachi H."/>
            <person name="Nobu M.K."/>
            <person name="Kato S."/>
            <person name="Takaki Y."/>
            <person name="Miyazaki M."/>
            <person name="Miyata M."/>
            <person name="Ogawara M."/>
            <person name="Saito Y."/>
            <person name="Sakai S."/>
            <person name="Tahara Y.O."/>
            <person name="Takano Y."/>
            <person name="Tasumi E."/>
            <person name="Uematsu K."/>
            <person name="Yoshimura T."/>
            <person name="Itoh T."/>
            <person name="Ohkuma M."/>
            <person name="Takai K."/>
        </authorList>
    </citation>
    <scope>NUCLEOTIDE SEQUENCE [LARGE SCALE GENOMIC DNA]</scope>
    <source>
        <strain evidence="5 6">MK-D1</strain>
    </source>
</reference>
<keyword evidence="2 4" id="KW-0689">Ribosomal protein</keyword>
<sequence length="73" mass="8570">MGKVRPVFIKKVSKELVEMYPTVFTTVFEENKMQLEKYAIIQSKPVRNRIAGYITHLVKNQKTNEENLQTKNV</sequence>
<dbReference type="InterPro" id="IPR001210">
    <property type="entry name" value="Ribosomal_eS17"/>
</dbReference>
<dbReference type="NCBIfam" id="NF002242">
    <property type="entry name" value="PRK01151.1"/>
    <property type="match status" value="1"/>
</dbReference>
<dbReference type="PANTHER" id="PTHR10732:SF0">
    <property type="entry name" value="40S RIBOSOMAL PROTEIN S17"/>
    <property type="match status" value="1"/>
</dbReference>
<dbReference type="KEGG" id="psyt:DSAG12_00684"/>
<evidence type="ECO:0000256" key="3">
    <source>
        <dbReference type="ARBA" id="ARBA00023274"/>
    </source>
</evidence>
<dbReference type="PROSITE" id="PS00712">
    <property type="entry name" value="RIBOSOMAL_S17E"/>
    <property type="match status" value="1"/>
</dbReference>
<dbReference type="GO" id="GO:1990904">
    <property type="term" value="C:ribonucleoprotein complex"/>
    <property type="evidence" value="ECO:0007669"/>
    <property type="project" value="UniProtKB-KW"/>
</dbReference>
<dbReference type="SUPFAM" id="SSF116820">
    <property type="entry name" value="Rps17e-like"/>
    <property type="match status" value="1"/>
</dbReference>
<dbReference type="HAMAP" id="MF_00511">
    <property type="entry name" value="Ribosomal_eS17"/>
    <property type="match status" value="1"/>
</dbReference>
<dbReference type="Proteomes" id="UP000321408">
    <property type="component" value="Chromosome"/>
</dbReference>
<evidence type="ECO:0000313" key="6">
    <source>
        <dbReference type="Proteomes" id="UP000321408"/>
    </source>
</evidence>
<gene>
    <name evidence="4" type="primary">rps17e</name>
    <name evidence="5" type="ORF">DSAG12_00684</name>
</gene>
<dbReference type="RefSeq" id="WP_147661799.1">
    <property type="nucleotide sequence ID" value="NZ_CP042905.2"/>
</dbReference>
<comment type="similarity">
    <text evidence="1 4">Belongs to the eukaryotic ribosomal protein eS17 family.</text>
</comment>
<keyword evidence="6" id="KW-1185">Reference proteome</keyword>
<evidence type="ECO:0000313" key="5">
    <source>
        <dbReference type="EMBL" id="QEE14863.1"/>
    </source>
</evidence>
<organism evidence="5 6">
    <name type="scientific">Promethearchaeum syntrophicum</name>
    <dbReference type="NCBI Taxonomy" id="2594042"/>
    <lineage>
        <taxon>Archaea</taxon>
        <taxon>Promethearchaeati</taxon>
        <taxon>Promethearchaeota</taxon>
        <taxon>Promethearchaeia</taxon>
        <taxon>Promethearchaeales</taxon>
        <taxon>Promethearchaeaceae</taxon>
        <taxon>Promethearchaeum</taxon>
    </lineage>
</organism>
<dbReference type="GO" id="GO:0005840">
    <property type="term" value="C:ribosome"/>
    <property type="evidence" value="ECO:0007669"/>
    <property type="project" value="UniProtKB-KW"/>
</dbReference>
<dbReference type="Gene3D" id="1.10.60.20">
    <property type="entry name" value="Ribosomal protein S17e-like"/>
    <property type="match status" value="1"/>
</dbReference>
<dbReference type="GeneID" id="41328687"/>
<dbReference type="GO" id="GO:0003735">
    <property type="term" value="F:structural constituent of ribosome"/>
    <property type="evidence" value="ECO:0007669"/>
    <property type="project" value="InterPro"/>
</dbReference>
<dbReference type="PANTHER" id="PTHR10732">
    <property type="entry name" value="40S RIBOSOMAL PROTEIN S17"/>
    <property type="match status" value="1"/>
</dbReference>
<keyword evidence="3 4" id="KW-0687">Ribonucleoprotein</keyword>
<evidence type="ECO:0000256" key="2">
    <source>
        <dbReference type="ARBA" id="ARBA00022980"/>
    </source>
</evidence>
<dbReference type="OrthoDB" id="52479at2157"/>
<evidence type="ECO:0000256" key="4">
    <source>
        <dbReference type="HAMAP-Rule" id="MF_00511"/>
    </source>
</evidence>
<dbReference type="InterPro" id="IPR018273">
    <property type="entry name" value="Ribosomal_eS17_CS"/>
</dbReference>
<dbReference type="EMBL" id="CP042905">
    <property type="protein sequence ID" value="QEE14863.1"/>
    <property type="molecule type" value="Genomic_DNA"/>
</dbReference>
<proteinExistence type="inferred from homology"/>
<dbReference type="AlphaFoldDB" id="A0A5B9D794"/>